<evidence type="ECO:0008006" key="3">
    <source>
        <dbReference type="Google" id="ProtNLM"/>
    </source>
</evidence>
<sequence length="155" mass="17925">MGKKIHTITLRELEFVEIEGEYKEVYKNEKKYPLFLSNHSLRRGRDMGLVRSSMINDLLGMEKSVKGKEDDEAARELINDLSEEKMHNVIYLAFLGANPRSEYTIDDFLQRYHLDYTETLNLYLEILKSSVDGGSNKFAAGLRKSTKKPSSKEKK</sequence>
<evidence type="ECO:0000313" key="1">
    <source>
        <dbReference type="EMBL" id="EWG08904.1"/>
    </source>
</evidence>
<dbReference type="Proteomes" id="UP000019270">
    <property type="component" value="Unassembled WGS sequence"/>
</dbReference>
<dbReference type="PATRIC" id="fig|1307436.3.peg.4715"/>
<dbReference type="AlphaFoldDB" id="W7LAP6"/>
<comment type="caution">
    <text evidence="1">The sequence shown here is derived from an EMBL/GenBank/DDBJ whole genome shotgun (WGS) entry which is preliminary data.</text>
</comment>
<reference evidence="1 2" key="2">
    <citation type="journal article" date="2016" name="Sci. Rep.">
        <title>A novel serine protease, Sep1, from Bacillus firmus DS-1 has nematicidal activity and degrades multiple intestinal-associated nematode proteins.</title>
        <authorList>
            <person name="Geng C."/>
            <person name="Nie X."/>
            <person name="Tang Z."/>
            <person name="Zhang Y."/>
            <person name="Lin J."/>
            <person name="Sun M."/>
            <person name="Peng D."/>
        </authorList>
    </citation>
    <scope>NUCLEOTIDE SEQUENCE [LARGE SCALE GENOMIC DNA]</scope>
    <source>
        <strain evidence="1 2">DS1</strain>
    </source>
</reference>
<dbReference type="RefSeq" id="WP_035332780.1">
    <property type="nucleotide sequence ID" value="NZ_APVL01000027.1"/>
</dbReference>
<protein>
    <recommendedName>
        <fullName evidence="3">Phage protein</fullName>
    </recommendedName>
</protein>
<evidence type="ECO:0000313" key="2">
    <source>
        <dbReference type="Proteomes" id="UP000019270"/>
    </source>
</evidence>
<name>W7LAP6_CYTFI</name>
<proteinExistence type="predicted"/>
<accession>W7LAP6</accession>
<reference evidence="2" key="1">
    <citation type="submission" date="2013-03" db="EMBL/GenBank/DDBJ databases">
        <title>Draft genome sequence of Bacillus firmus DS1.</title>
        <authorList>
            <person name="Peng D."/>
            <person name="Zhu L."/>
            <person name="Sun M."/>
        </authorList>
    </citation>
    <scope>NUCLEOTIDE SEQUENCE [LARGE SCALE GENOMIC DNA]</scope>
    <source>
        <strain evidence="2">DS1</strain>
    </source>
</reference>
<dbReference type="OrthoDB" id="2915142at2"/>
<dbReference type="eggNOG" id="ENOG5030C8K">
    <property type="taxonomic scope" value="Bacteria"/>
</dbReference>
<organism evidence="1 2">
    <name type="scientific">Cytobacillus firmus DS1</name>
    <dbReference type="NCBI Taxonomy" id="1307436"/>
    <lineage>
        <taxon>Bacteria</taxon>
        <taxon>Bacillati</taxon>
        <taxon>Bacillota</taxon>
        <taxon>Bacilli</taxon>
        <taxon>Bacillales</taxon>
        <taxon>Bacillaceae</taxon>
        <taxon>Cytobacillus</taxon>
    </lineage>
</organism>
<dbReference type="EMBL" id="APVL01000027">
    <property type="protein sequence ID" value="EWG08904.1"/>
    <property type="molecule type" value="Genomic_DNA"/>
</dbReference>
<gene>
    <name evidence="1" type="ORF">PBF_22108</name>
</gene>